<dbReference type="Gene3D" id="3.40.50.300">
    <property type="entry name" value="P-loop containing nucleotide triphosphate hydrolases"/>
    <property type="match status" value="1"/>
</dbReference>
<comment type="similarity">
    <text evidence="6">Belongs to the Clp1 family. Clp1 subfamily.</text>
</comment>
<dbReference type="GO" id="GO:0005849">
    <property type="term" value="C:mRNA cleavage factor complex"/>
    <property type="evidence" value="ECO:0007669"/>
    <property type="project" value="InterPro"/>
</dbReference>
<evidence type="ECO:0000313" key="10">
    <source>
        <dbReference type="EnsemblMetazoa" id="CLYHEMP004969.1"/>
    </source>
</evidence>
<accession>A0A7M5UZB9</accession>
<dbReference type="InterPro" id="IPR028606">
    <property type="entry name" value="Clp1"/>
</dbReference>
<dbReference type="RefSeq" id="XP_066911725.1">
    <property type="nucleotide sequence ID" value="XM_067055624.1"/>
</dbReference>
<keyword evidence="5 6" id="KW-0539">Nucleus</keyword>
<keyword evidence="11" id="KW-1185">Reference proteome</keyword>
<dbReference type="AlphaFoldDB" id="A0A7M5UZB9"/>
<comment type="subcellular location">
    <subcellularLocation>
        <location evidence="1 6">Nucleus</location>
    </subcellularLocation>
</comment>
<evidence type="ECO:0000259" key="8">
    <source>
        <dbReference type="Pfam" id="PF16573"/>
    </source>
</evidence>
<keyword evidence="2 6" id="KW-0507">mRNA processing</keyword>
<organism evidence="10 11">
    <name type="scientific">Clytia hemisphaerica</name>
    <dbReference type="NCBI Taxonomy" id="252671"/>
    <lineage>
        <taxon>Eukaryota</taxon>
        <taxon>Metazoa</taxon>
        <taxon>Cnidaria</taxon>
        <taxon>Hydrozoa</taxon>
        <taxon>Hydroidolina</taxon>
        <taxon>Leptothecata</taxon>
        <taxon>Obeliida</taxon>
        <taxon>Clytiidae</taxon>
        <taxon>Clytia</taxon>
    </lineage>
</organism>
<dbReference type="PANTHER" id="PTHR12755">
    <property type="entry name" value="CLEAVAGE/POLYADENYLATION FACTOR IA SUBUNIT CLP1P"/>
    <property type="match status" value="1"/>
</dbReference>
<feature type="binding site" evidence="6">
    <location>
        <position position="20"/>
    </location>
    <ligand>
        <name>ATP</name>
        <dbReference type="ChEBI" id="CHEBI:30616"/>
    </ligand>
</feature>
<dbReference type="EnsemblMetazoa" id="CLYHEMT004969.1">
    <property type="protein sequence ID" value="CLYHEMP004969.1"/>
    <property type="gene ID" value="CLYHEMG004969"/>
</dbReference>
<evidence type="ECO:0000259" key="9">
    <source>
        <dbReference type="Pfam" id="PF16575"/>
    </source>
</evidence>
<evidence type="ECO:0000313" key="11">
    <source>
        <dbReference type="Proteomes" id="UP000594262"/>
    </source>
</evidence>
<dbReference type="InterPro" id="IPR032324">
    <property type="entry name" value="Clp1_N"/>
</dbReference>
<dbReference type="Proteomes" id="UP000594262">
    <property type="component" value="Unplaced"/>
</dbReference>
<dbReference type="Gene3D" id="2.60.120.1030">
    <property type="entry name" value="Clp1, DNA binding domain"/>
    <property type="match status" value="1"/>
</dbReference>
<name>A0A7M5UZB9_9CNID</name>
<dbReference type="GO" id="GO:0031124">
    <property type="term" value="P:mRNA 3'-end processing"/>
    <property type="evidence" value="ECO:0007669"/>
    <property type="project" value="UniProtKB-UniRule"/>
</dbReference>
<dbReference type="InterPro" id="IPR045116">
    <property type="entry name" value="Clp1/Grc3"/>
</dbReference>
<dbReference type="Pfam" id="PF16573">
    <property type="entry name" value="CLP1_N"/>
    <property type="match status" value="1"/>
</dbReference>
<dbReference type="InterPro" id="IPR027417">
    <property type="entry name" value="P-loop_NTPase"/>
</dbReference>
<evidence type="ECO:0000256" key="2">
    <source>
        <dbReference type="ARBA" id="ARBA00022664"/>
    </source>
</evidence>
<feature type="binding site" evidence="6">
    <location>
        <begin position="124"/>
        <end position="129"/>
    </location>
    <ligand>
        <name>ATP</name>
        <dbReference type="ChEBI" id="CHEBI:30616"/>
    </ligand>
</feature>
<keyword evidence="3 6" id="KW-0547">Nucleotide-binding</keyword>
<evidence type="ECO:0000256" key="6">
    <source>
        <dbReference type="HAMAP-Rule" id="MF_03035"/>
    </source>
</evidence>
<dbReference type="HAMAP" id="MF_03035">
    <property type="entry name" value="Clp1"/>
    <property type="match status" value="1"/>
</dbReference>
<dbReference type="PANTHER" id="PTHR12755:SF6">
    <property type="entry name" value="POLYRIBONUCLEOTIDE 5'-HYDROXYL-KINASE CLP1"/>
    <property type="match status" value="1"/>
</dbReference>
<dbReference type="GO" id="GO:0006388">
    <property type="term" value="P:tRNA splicing, via endonucleolytic cleavage and ligation"/>
    <property type="evidence" value="ECO:0007669"/>
    <property type="project" value="TreeGrafter"/>
</dbReference>
<dbReference type="FunFam" id="2.40.30.330:FF:000001">
    <property type="entry name" value="Protein CLP1 homolog"/>
    <property type="match status" value="1"/>
</dbReference>
<reference evidence="10" key="1">
    <citation type="submission" date="2021-01" db="UniProtKB">
        <authorList>
            <consortium name="EnsemblMetazoa"/>
        </authorList>
    </citation>
    <scope>IDENTIFICATION</scope>
</reference>
<evidence type="ECO:0000256" key="4">
    <source>
        <dbReference type="ARBA" id="ARBA00022840"/>
    </source>
</evidence>
<evidence type="ECO:0000259" key="7">
    <source>
        <dbReference type="Pfam" id="PF06807"/>
    </source>
</evidence>
<evidence type="ECO:0000256" key="5">
    <source>
        <dbReference type="ARBA" id="ARBA00023242"/>
    </source>
</evidence>
<sequence length="425" mass="47013">MEDVENSAPKKEWNLSVDQELRIEVAQDNEAKIMITDGQAEIFGTELVRNKVYNFRSRAKVAIYTWHGCTVQVTGEVEVGYVSSETPMVVYLNVHTAIEQIRQKVEKEGKNTIGPRVMICGPVDVGKSTLSRILLNYAVRMGRRPLFVDLDVGQGSIAVPGTMGALLVDRPADAEEGFSSQTPLVFNFGEVSPGESVKFHDNLVAQLATAVFKHFDQNPKAATSGCIINTCGWVTGGGFKILLNVVEEFKVDVILVLDQERVYNDFKTKLGDSVQCVHLPKSGGVFERSQNQRRSAREDRIREYFYGNRTPLYPHVFDVKFSEVKIYSIGAPEVPDSCLPLGMAPTTDSSMREVAVSPSTNLLHSLCAVSAADAPEDLCRTNVVGFVVITNVDMENEIFTVLSPAPRPLPKEYLIVSNIKFMDLK</sequence>
<dbReference type="Pfam" id="PF06807">
    <property type="entry name" value="Clp1"/>
    <property type="match status" value="1"/>
</dbReference>
<keyword evidence="4 6" id="KW-0067">ATP-binding</keyword>
<feature type="domain" description="Clp1 N-terminal" evidence="8">
    <location>
        <begin position="15"/>
        <end position="104"/>
    </location>
</feature>
<dbReference type="Gene3D" id="2.40.30.330">
    <property type="entry name" value="Pre-mRNA cleavage complex subunit Clp1, C-terminal domain"/>
    <property type="match status" value="1"/>
</dbReference>
<dbReference type="GeneID" id="136798947"/>
<dbReference type="FunFam" id="2.60.120.1030:FF:000001">
    <property type="entry name" value="Protein CLP1 homolog 5"/>
    <property type="match status" value="1"/>
</dbReference>
<proteinExistence type="inferred from homology"/>
<dbReference type="SUPFAM" id="SSF52540">
    <property type="entry name" value="P-loop containing nucleoside triphosphate hydrolases"/>
    <property type="match status" value="1"/>
</dbReference>
<dbReference type="InterPro" id="IPR038239">
    <property type="entry name" value="Clp1_N_sf"/>
</dbReference>
<feature type="domain" description="Clp1 C-terminal" evidence="7">
    <location>
        <begin position="312"/>
        <end position="423"/>
    </location>
</feature>
<comment type="function">
    <text evidence="6">Required for endonucleolytic cleavage during polyadenylation-dependent pre-mRNA 3'-end formation.</text>
</comment>
<dbReference type="GO" id="GO:0005524">
    <property type="term" value="F:ATP binding"/>
    <property type="evidence" value="ECO:0007669"/>
    <property type="project" value="UniProtKB-UniRule"/>
</dbReference>
<feature type="domain" description="Clp1 P-loop" evidence="9">
    <location>
        <begin position="121"/>
        <end position="307"/>
    </location>
</feature>
<evidence type="ECO:0000256" key="1">
    <source>
        <dbReference type="ARBA" id="ARBA00004123"/>
    </source>
</evidence>
<feature type="binding site" evidence="6">
    <location>
        <position position="60"/>
    </location>
    <ligand>
        <name>ATP</name>
        <dbReference type="ChEBI" id="CHEBI:30616"/>
    </ligand>
</feature>
<dbReference type="CDD" id="cd01983">
    <property type="entry name" value="SIMIBI"/>
    <property type="match status" value="1"/>
</dbReference>
<dbReference type="InterPro" id="IPR032319">
    <property type="entry name" value="CLP1_P"/>
</dbReference>
<protein>
    <recommendedName>
        <fullName evidence="6">Protein CLP1 homolog</fullName>
    </recommendedName>
</protein>
<dbReference type="Pfam" id="PF16575">
    <property type="entry name" value="CLP1_P"/>
    <property type="match status" value="1"/>
</dbReference>
<dbReference type="InterPro" id="IPR010655">
    <property type="entry name" value="Clp1_C"/>
</dbReference>
<dbReference type="OrthoDB" id="258143at2759"/>
<dbReference type="GO" id="GO:0051731">
    <property type="term" value="F:polynucleotide 5'-hydroxyl-kinase activity"/>
    <property type="evidence" value="ECO:0007669"/>
    <property type="project" value="InterPro"/>
</dbReference>
<dbReference type="InterPro" id="IPR038238">
    <property type="entry name" value="Clp1_C_sf"/>
</dbReference>
<evidence type="ECO:0000256" key="3">
    <source>
        <dbReference type="ARBA" id="ARBA00022741"/>
    </source>
</evidence>